<reference evidence="1" key="1">
    <citation type="journal article" date="2015" name="Nature">
        <title>Complex archaea that bridge the gap between prokaryotes and eukaryotes.</title>
        <authorList>
            <person name="Spang A."/>
            <person name="Saw J.H."/>
            <person name="Jorgensen S.L."/>
            <person name="Zaremba-Niedzwiedzka K."/>
            <person name="Martijn J."/>
            <person name="Lind A.E."/>
            <person name="van Eijk R."/>
            <person name="Schleper C."/>
            <person name="Guy L."/>
            <person name="Ettema T.J."/>
        </authorList>
    </citation>
    <scope>NUCLEOTIDE SEQUENCE</scope>
</reference>
<proteinExistence type="predicted"/>
<sequence>MIKRILLFFSKRSKLLKQIDRQARMISIYQYNSAAFQVKIHDLKTIIYLQEIAKL</sequence>
<dbReference type="EMBL" id="LAZR01002582">
    <property type="protein sequence ID" value="KKN28189.1"/>
    <property type="molecule type" value="Genomic_DNA"/>
</dbReference>
<comment type="caution">
    <text evidence="1">The sequence shown here is derived from an EMBL/GenBank/DDBJ whole genome shotgun (WGS) entry which is preliminary data.</text>
</comment>
<evidence type="ECO:0000313" key="1">
    <source>
        <dbReference type="EMBL" id="KKN28189.1"/>
    </source>
</evidence>
<organism evidence="1">
    <name type="scientific">marine sediment metagenome</name>
    <dbReference type="NCBI Taxonomy" id="412755"/>
    <lineage>
        <taxon>unclassified sequences</taxon>
        <taxon>metagenomes</taxon>
        <taxon>ecological metagenomes</taxon>
    </lineage>
</organism>
<protein>
    <submittedName>
        <fullName evidence="1">Uncharacterized protein</fullName>
    </submittedName>
</protein>
<dbReference type="AlphaFoldDB" id="A0A0F9PDF2"/>
<gene>
    <name evidence="1" type="ORF">LCGC14_0856900</name>
</gene>
<name>A0A0F9PDF2_9ZZZZ</name>
<accession>A0A0F9PDF2</accession>